<keyword evidence="3" id="KW-1185">Reference proteome</keyword>
<keyword evidence="1" id="KW-0812">Transmembrane</keyword>
<evidence type="ECO:0000313" key="2">
    <source>
        <dbReference type="EMBL" id="MBE9607727.1"/>
    </source>
</evidence>
<evidence type="ECO:0000256" key="1">
    <source>
        <dbReference type="SAM" id="Phobius"/>
    </source>
</evidence>
<keyword evidence="1" id="KW-0472">Membrane</keyword>
<evidence type="ECO:0000313" key="3">
    <source>
        <dbReference type="Proteomes" id="UP000604481"/>
    </source>
</evidence>
<accession>A0A8J7FHA5</accession>
<proteinExistence type="predicted"/>
<feature type="transmembrane region" description="Helical" evidence="1">
    <location>
        <begin position="69"/>
        <end position="88"/>
    </location>
</feature>
<sequence length="123" mass="13829">MRHPLKQFVGHAVGLSGVIAELFSIEVQEAVERWLGHLIWLCILTVFAGLACLLLSVLLLILFWDTYRIATALSLLLFYLFAAAFAGWQLRKRFLAAPTLFAATIEELRQTRGLLVREDGEDA</sequence>
<dbReference type="AlphaFoldDB" id="A0A8J7FHA5"/>
<comment type="caution">
    <text evidence="2">The sequence shown here is derived from an EMBL/GenBank/DDBJ whole genome shotgun (WGS) entry which is preliminary data.</text>
</comment>
<dbReference type="EMBL" id="JADFUA010000001">
    <property type="protein sequence ID" value="MBE9607727.1"/>
    <property type="molecule type" value="Genomic_DNA"/>
</dbReference>
<protein>
    <submittedName>
        <fullName evidence="2">Phage holin family protein</fullName>
    </submittedName>
</protein>
<reference evidence="2 3" key="1">
    <citation type="submission" date="2020-10" db="EMBL/GenBank/DDBJ databases">
        <title>The genome sequence of Chitinilyticum litopenaei 4Y14.</title>
        <authorList>
            <person name="Liu Y."/>
        </authorList>
    </citation>
    <scope>NUCLEOTIDE SEQUENCE [LARGE SCALE GENOMIC DNA]</scope>
    <source>
        <strain evidence="2 3">4Y14</strain>
    </source>
</reference>
<organism evidence="2 3">
    <name type="scientific">Chitinilyticum piscinae</name>
    <dbReference type="NCBI Taxonomy" id="2866724"/>
    <lineage>
        <taxon>Bacteria</taxon>
        <taxon>Pseudomonadati</taxon>
        <taxon>Pseudomonadota</taxon>
        <taxon>Betaproteobacteria</taxon>
        <taxon>Neisseriales</taxon>
        <taxon>Chitinibacteraceae</taxon>
        <taxon>Chitinilyticum</taxon>
    </lineage>
</organism>
<dbReference type="Proteomes" id="UP000604481">
    <property type="component" value="Unassembled WGS sequence"/>
</dbReference>
<gene>
    <name evidence="2" type="ORF">INR99_00010</name>
</gene>
<dbReference type="RefSeq" id="WP_194114254.1">
    <property type="nucleotide sequence ID" value="NZ_JADFUA010000001.1"/>
</dbReference>
<dbReference type="InterPro" id="IPR009937">
    <property type="entry name" value="Phage_holin_3_6"/>
</dbReference>
<name>A0A8J7FHA5_9NEIS</name>
<dbReference type="Pfam" id="PF07332">
    <property type="entry name" value="Phage_holin_3_6"/>
    <property type="match status" value="1"/>
</dbReference>
<keyword evidence="1" id="KW-1133">Transmembrane helix</keyword>
<feature type="transmembrane region" description="Helical" evidence="1">
    <location>
        <begin position="38"/>
        <end position="63"/>
    </location>
</feature>